<evidence type="ECO:0000256" key="8">
    <source>
        <dbReference type="ARBA" id="ARBA00048782"/>
    </source>
</evidence>
<sequence>MAVDPFPAATFAGGCFWCLEADLRHVPGVFAAMPGYTGGQTPNPGYEEVCQGHTGHYEAVQFRFDPGLVDYRALVDWFWRRIDPCNAHGQFCDHGPQYLPAIFFHDAAQRRDARDSMAALTALGLLPGPNVTALLPAGPFHPAEAFHQEYSRKEPRRYQQYRLGCGRDATLERLWGPEAADPLLGYVPRLPKGAPPDDVLRARLSPLAYRVTREQGTEPPFDNAYWNEHRDGLYVDPVSGAPLFSSRDKFDSGTGWPSFARPLMPGNLVTRRDTSLLSPRTEVLAWHSGSHLGHVFPDGPRELGGMRYCMNSVSLRFIPLAELEQEGYGRYAGLFSPR</sequence>
<dbReference type="GO" id="GO:0033744">
    <property type="term" value="F:L-methionine:thioredoxin-disulfide S-oxidoreductase activity"/>
    <property type="evidence" value="ECO:0007669"/>
    <property type="project" value="RHEA"/>
</dbReference>
<comment type="similarity">
    <text evidence="1">In the C-terminal section; belongs to the MsrB Met sulfoxide reductase family.</text>
</comment>
<organism evidence="11 12">
    <name type="scientific">Humidesulfovibrio mexicanus</name>
    <dbReference type="NCBI Taxonomy" id="147047"/>
    <lineage>
        <taxon>Bacteria</taxon>
        <taxon>Pseudomonadati</taxon>
        <taxon>Thermodesulfobacteriota</taxon>
        <taxon>Desulfovibrionia</taxon>
        <taxon>Desulfovibrionales</taxon>
        <taxon>Desulfovibrionaceae</taxon>
        <taxon>Humidesulfovibrio</taxon>
    </lineage>
</organism>
<dbReference type="AlphaFoldDB" id="A0A238ZYI4"/>
<protein>
    <recommendedName>
        <fullName evidence="9">Peptide methionine sulfoxide reductase MsrA</fullName>
        <shortName evidence="9">Protein-methionine-S-oxide reductase</shortName>
        <ecNumber evidence="9">1.8.4.11</ecNumber>
    </recommendedName>
    <alternativeName>
        <fullName evidence="9">Peptide-methionine (S)-S-oxide reductase</fullName>
        <shortName evidence="9">Peptide Met(O) reductase</shortName>
    </alternativeName>
</protein>
<accession>A0A238ZYI4</accession>
<evidence type="ECO:0000256" key="9">
    <source>
        <dbReference type="HAMAP-Rule" id="MF_01401"/>
    </source>
</evidence>
<evidence type="ECO:0000256" key="2">
    <source>
        <dbReference type="ARBA" id="ARBA00011017"/>
    </source>
</evidence>
<comment type="catalytic activity">
    <reaction evidence="8 9">
        <text>[thioredoxin]-disulfide + L-methionine + H2O = L-methionine (S)-S-oxide + [thioredoxin]-dithiol</text>
        <dbReference type="Rhea" id="RHEA:19993"/>
        <dbReference type="Rhea" id="RHEA-COMP:10698"/>
        <dbReference type="Rhea" id="RHEA-COMP:10700"/>
        <dbReference type="ChEBI" id="CHEBI:15377"/>
        <dbReference type="ChEBI" id="CHEBI:29950"/>
        <dbReference type="ChEBI" id="CHEBI:50058"/>
        <dbReference type="ChEBI" id="CHEBI:57844"/>
        <dbReference type="ChEBI" id="CHEBI:58772"/>
        <dbReference type="EC" id="1.8.4.11"/>
    </reaction>
</comment>
<dbReference type="SUPFAM" id="SSF55068">
    <property type="entry name" value="Peptide methionine sulfoxide reductase"/>
    <property type="match status" value="1"/>
</dbReference>
<dbReference type="GO" id="GO:0030091">
    <property type="term" value="P:protein repair"/>
    <property type="evidence" value="ECO:0007669"/>
    <property type="project" value="InterPro"/>
</dbReference>
<feature type="active site" evidence="9">
    <location>
        <position position="15"/>
    </location>
</feature>
<gene>
    <name evidence="9" type="primary">msrA</name>
    <name evidence="11" type="ORF">SAMN04488503_1695</name>
</gene>
<dbReference type="PANTHER" id="PTHR10173">
    <property type="entry name" value="METHIONINE SULFOXIDE REDUCTASE"/>
    <property type="match status" value="1"/>
</dbReference>
<evidence type="ECO:0000256" key="7">
    <source>
        <dbReference type="ARBA" id="ARBA00048488"/>
    </source>
</evidence>
<dbReference type="InterPro" id="IPR036509">
    <property type="entry name" value="Met_Sox_Rdtase_MsrA_sf"/>
</dbReference>
<evidence type="ECO:0000256" key="1">
    <source>
        <dbReference type="ARBA" id="ARBA00008076"/>
    </source>
</evidence>
<evidence type="ECO:0000313" key="12">
    <source>
        <dbReference type="Proteomes" id="UP000198324"/>
    </source>
</evidence>
<dbReference type="PANTHER" id="PTHR10173:SF59">
    <property type="entry name" value="PEPTIDE METHIONINE SULFOXIDE REDUCTASE MSRA_MSRB"/>
    <property type="match status" value="1"/>
</dbReference>
<comment type="catalytic activity">
    <reaction evidence="6 9">
        <text>L-methionyl-[protein] + [thioredoxin]-disulfide + H2O = L-methionyl-(S)-S-oxide-[protein] + [thioredoxin]-dithiol</text>
        <dbReference type="Rhea" id="RHEA:14217"/>
        <dbReference type="Rhea" id="RHEA-COMP:10698"/>
        <dbReference type="Rhea" id="RHEA-COMP:10700"/>
        <dbReference type="Rhea" id="RHEA-COMP:12313"/>
        <dbReference type="Rhea" id="RHEA-COMP:12315"/>
        <dbReference type="ChEBI" id="CHEBI:15377"/>
        <dbReference type="ChEBI" id="CHEBI:16044"/>
        <dbReference type="ChEBI" id="CHEBI:29950"/>
        <dbReference type="ChEBI" id="CHEBI:44120"/>
        <dbReference type="ChEBI" id="CHEBI:50058"/>
        <dbReference type="EC" id="1.8.4.11"/>
    </reaction>
</comment>
<reference evidence="11 12" key="1">
    <citation type="submission" date="2017-06" db="EMBL/GenBank/DDBJ databases">
        <authorList>
            <person name="Kim H.J."/>
            <person name="Triplett B.A."/>
        </authorList>
    </citation>
    <scope>NUCLEOTIDE SEQUENCE [LARGE SCALE GENOMIC DNA]</scope>
    <source>
        <strain evidence="11 12">DSM 13116</strain>
    </source>
</reference>
<comment type="function">
    <text evidence="5 9">Has an important function as a repair enzyme for proteins that have been inactivated by oxidation. Catalyzes the reversible oxidation-reduction of methionine sulfoxide in proteins to methionine.</text>
</comment>
<comment type="similarity">
    <text evidence="9">Belongs to the MsrA Met sulfoxide reductase family.</text>
</comment>
<name>A0A238ZYI4_9BACT</name>
<proteinExistence type="inferred from homology"/>
<dbReference type="InterPro" id="IPR002569">
    <property type="entry name" value="Met_Sox_Rdtase_MsrA_dom"/>
</dbReference>
<dbReference type="GO" id="GO:0033743">
    <property type="term" value="F:peptide-methionine (R)-S-oxide reductase activity"/>
    <property type="evidence" value="ECO:0007669"/>
    <property type="project" value="UniProtKB-EC"/>
</dbReference>
<dbReference type="EMBL" id="FZOC01000003">
    <property type="protein sequence ID" value="SNR88192.1"/>
    <property type="molecule type" value="Genomic_DNA"/>
</dbReference>
<dbReference type="EC" id="1.8.4.11" evidence="9"/>
<evidence type="ECO:0000256" key="5">
    <source>
        <dbReference type="ARBA" id="ARBA00024679"/>
    </source>
</evidence>
<dbReference type="GO" id="GO:0005737">
    <property type="term" value="C:cytoplasm"/>
    <property type="evidence" value="ECO:0007669"/>
    <property type="project" value="TreeGrafter"/>
</dbReference>
<feature type="domain" description="MsrB" evidence="10">
    <location>
        <begin position="197"/>
        <end position="320"/>
    </location>
</feature>
<evidence type="ECO:0000256" key="6">
    <source>
        <dbReference type="ARBA" id="ARBA00047806"/>
    </source>
</evidence>
<dbReference type="Gene3D" id="3.30.1060.10">
    <property type="entry name" value="Peptide methionine sulphoxide reductase MsrA"/>
    <property type="match status" value="1"/>
</dbReference>
<dbReference type="NCBIfam" id="TIGR00401">
    <property type="entry name" value="msrA"/>
    <property type="match status" value="1"/>
</dbReference>
<dbReference type="InterPro" id="IPR028427">
    <property type="entry name" value="Met_Sox_Rdtase_MsrB"/>
</dbReference>
<dbReference type="Gene3D" id="2.170.150.20">
    <property type="entry name" value="Peptide methionine sulfoxide reductase"/>
    <property type="match status" value="1"/>
</dbReference>
<dbReference type="RefSeq" id="WP_089273692.1">
    <property type="nucleotide sequence ID" value="NZ_FZOC01000003.1"/>
</dbReference>
<dbReference type="InterPro" id="IPR011057">
    <property type="entry name" value="Mss4-like_sf"/>
</dbReference>
<dbReference type="InterPro" id="IPR002579">
    <property type="entry name" value="Met_Sox_Rdtase_MsrB_dom"/>
</dbReference>
<dbReference type="OrthoDB" id="4174719at2"/>
<dbReference type="SUPFAM" id="SSF51316">
    <property type="entry name" value="Mss4-like"/>
    <property type="match status" value="1"/>
</dbReference>
<keyword evidence="12" id="KW-1185">Reference proteome</keyword>
<evidence type="ECO:0000256" key="3">
    <source>
        <dbReference type="ARBA" id="ARBA00023002"/>
    </source>
</evidence>
<dbReference type="NCBIfam" id="TIGR00357">
    <property type="entry name" value="peptide-methionine (R)-S-oxide reductase MsrB"/>
    <property type="match status" value="1"/>
</dbReference>
<dbReference type="Pfam" id="PF01641">
    <property type="entry name" value="SelR"/>
    <property type="match status" value="1"/>
</dbReference>
<keyword evidence="4" id="KW-0511">Multifunctional enzyme</keyword>
<dbReference type="Pfam" id="PF01625">
    <property type="entry name" value="PMSR"/>
    <property type="match status" value="1"/>
</dbReference>
<dbReference type="GO" id="GO:0008113">
    <property type="term" value="F:peptide-methionine (S)-S-oxide reductase activity"/>
    <property type="evidence" value="ECO:0007669"/>
    <property type="project" value="UniProtKB-UniRule"/>
</dbReference>
<comment type="catalytic activity">
    <reaction evidence="7">
        <text>L-methionyl-[protein] + [thioredoxin]-disulfide + H2O = L-methionyl-(R)-S-oxide-[protein] + [thioredoxin]-dithiol</text>
        <dbReference type="Rhea" id="RHEA:24164"/>
        <dbReference type="Rhea" id="RHEA-COMP:10698"/>
        <dbReference type="Rhea" id="RHEA-COMP:10700"/>
        <dbReference type="Rhea" id="RHEA-COMP:12313"/>
        <dbReference type="Rhea" id="RHEA-COMP:12314"/>
        <dbReference type="ChEBI" id="CHEBI:15377"/>
        <dbReference type="ChEBI" id="CHEBI:16044"/>
        <dbReference type="ChEBI" id="CHEBI:29950"/>
        <dbReference type="ChEBI" id="CHEBI:45764"/>
        <dbReference type="ChEBI" id="CHEBI:50058"/>
        <dbReference type="EC" id="1.8.4.12"/>
    </reaction>
</comment>
<dbReference type="HAMAP" id="MF_01401">
    <property type="entry name" value="MsrA"/>
    <property type="match status" value="1"/>
</dbReference>
<evidence type="ECO:0000256" key="4">
    <source>
        <dbReference type="ARBA" id="ARBA00023268"/>
    </source>
</evidence>
<evidence type="ECO:0000259" key="10">
    <source>
        <dbReference type="PROSITE" id="PS51790"/>
    </source>
</evidence>
<keyword evidence="3 9" id="KW-0560">Oxidoreductase</keyword>
<dbReference type="Proteomes" id="UP000198324">
    <property type="component" value="Unassembled WGS sequence"/>
</dbReference>
<dbReference type="GO" id="GO:0006979">
    <property type="term" value="P:response to oxidative stress"/>
    <property type="evidence" value="ECO:0007669"/>
    <property type="project" value="InterPro"/>
</dbReference>
<evidence type="ECO:0000313" key="11">
    <source>
        <dbReference type="EMBL" id="SNR88192.1"/>
    </source>
</evidence>
<comment type="similarity">
    <text evidence="2">In the N-terminal section; belongs to the MsrA Met sulfoxide reductase family.</text>
</comment>
<dbReference type="PROSITE" id="PS51790">
    <property type="entry name" value="MSRB"/>
    <property type="match status" value="1"/>
</dbReference>